<evidence type="ECO:0000256" key="1">
    <source>
        <dbReference type="ARBA" id="ARBA00004496"/>
    </source>
</evidence>
<comment type="catalytic activity">
    <reaction evidence="7 15">
        <text>N-terminal L-lysyl-[protein] + L-leucyl-tRNA(Leu) = N-terminal L-leucyl-L-lysyl-[protein] + tRNA(Leu) + H(+)</text>
        <dbReference type="Rhea" id="RHEA:12340"/>
        <dbReference type="Rhea" id="RHEA-COMP:9613"/>
        <dbReference type="Rhea" id="RHEA-COMP:9622"/>
        <dbReference type="Rhea" id="RHEA-COMP:12670"/>
        <dbReference type="Rhea" id="RHEA-COMP:12671"/>
        <dbReference type="ChEBI" id="CHEBI:15378"/>
        <dbReference type="ChEBI" id="CHEBI:65249"/>
        <dbReference type="ChEBI" id="CHEBI:78442"/>
        <dbReference type="ChEBI" id="CHEBI:78494"/>
        <dbReference type="ChEBI" id="CHEBI:133043"/>
        <dbReference type="EC" id="2.3.2.6"/>
    </reaction>
</comment>
<protein>
    <recommendedName>
        <fullName evidence="11 15">Leucyl/phenylalanyl-tRNA--protein transferase</fullName>
        <ecNumber evidence="10 15">2.3.2.6</ecNumber>
    </recommendedName>
    <alternativeName>
        <fullName evidence="12 15">L/F-transferase</fullName>
    </alternativeName>
    <alternativeName>
        <fullName evidence="13 15">Leucyltransferase</fullName>
    </alternativeName>
    <alternativeName>
        <fullName evidence="14 15">Phenyalanyltransferase</fullName>
    </alternativeName>
</protein>
<proteinExistence type="inferred from homology"/>
<keyword evidence="3 15" id="KW-0808">Transferase</keyword>
<dbReference type="InterPro" id="IPR016181">
    <property type="entry name" value="Acyl_CoA_acyltransferase"/>
</dbReference>
<comment type="catalytic activity">
    <reaction evidence="6 15">
        <text>N-terminal L-arginyl-[protein] + L-leucyl-tRNA(Leu) = N-terminal L-leucyl-L-arginyl-[protein] + tRNA(Leu) + H(+)</text>
        <dbReference type="Rhea" id="RHEA:50416"/>
        <dbReference type="Rhea" id="RHEA-COMP:9613"/>
        <dbReference type="Rhea" id="RHEA-COMP:9622"/>
        <dbReference type="Rhea" id="RHEA-COMP:12672"/>
        <dbReference type="Rhea" id="RHEA-COMP:12673"/>
        <dbReference type="ChEBI" id="CHEBI:15378"/>
        <dbReference type="ChEBI" id="CHEBI:64719"/>
        <dbReference type="ChEBI" id="CHEBI:78442"/>
        <dbReference type="ChEBI" id="CHEBI:78494"/>
        <dbReference type="ChEBI" id="CHEBI:133044"/>
        <dbReference type="EC" id="2.3.2.6"/>
    </reaction>
</comment>
<dbReference type="AlphaFoldDB" id="Q1N4M7"/>
<dbReference type="InterPro" id="IPR042221">
    <property type="entry name" value="Leu/Phe-tRNA_Trfase_N"/>
</dbReference>
<dbReference type="HAMAP" id="MF_00688">
    <property type="entry name" value="Leu_Phe_trans"/>
    <property type="match status" value="1"/>
</dbReference>
<evidence type="ECO:0000256" key="2">
    <source>
        <dbReference type="ARBA" id="ARBA00022490"/>
    </source>
</evidence>
<evidence type="ECO:0000256" key="8">
    <source>
        <dbReference type="ARBA" id="ARBA00054043"/>
    </source>
</evidence>
<evidence type="ECO:0000256" key="13">
    <source>
        <dbReference type="ARBA" id="ARBA00077165"/>
    </source>
</evidence>
<keyword evidence="17" id="KW-1185">Reference proteome</keyword>
<comment type="catalytic activity">
    <reaction evidence="5 15">
        <text>L-phenylalanyl-tRNA(Phe) + an N-terminal L-alpha-aminoacyl-[protein] = an N-terminal L-phenylalanyl-L-alpha-aminoacyl-[protein] + tRNA(Phe)</text>
        <dbReference type="Rhea" id="RHEA:43632"/>
        <dbReference type="Rhea" id="RHEA-COMP:9668"/>
        <dbReference type="Rhea" id="RHEA-COMP:9699"/>
        <dbReference type="Rhea" id="RHEA-COMP:10636"/>
        <dbReference type="Rhea" id="RHEA-COMP:10637"/>
        <dbReference type="ChEBI" id="CHEBI:78442"/>
        <dbReference type="ChEBI" id="CHEBI:78531"/>
        <dbReference type="ChEBI" id="CHEBI:78597"/>
        <dbReference type="ChEBI" id="CHEBI:83561"/>
        <dbReference type="EC" id="2.3.2.6"/>
    </reaction>
</comment>
<dbReference type="EMBL" id="AAQH01000002">
    <property type="protein sequence ID" value="EAT13401.1"/>
    <property type="molecule type" value="Genomic_DNA"/>
</dbReference>
<dbReference type="GO" id="GO:0030163">
    <property type="term" value="P:protein catabolic process"/>
    <property type="evidence" value="ECO:0007669"/>
    <property type="project" value="UniProtKB-UniRule"/>
</dbReference>
<organism evidence="16 17">
    <name type="scientific">Bermanella marisrubri</name>
    <dbReference type="NCBI Taxonomy" id="207949"/>
    <lineage>
        <taxon>Bacteria</taxon>
        <taxon>Pseudomonadati</taxon>
        <taxon>Pseudomonadota</taxon>
        <taxon>Gammaproteobacteria</taxon>
        <taxon>Oceanospirillales</taxon>
        <taxon>Oceanospirillaceae</taxon>
        <taxon>Bermanella</taxon>
    </lineage>
</organism>
<dbReference type="OrthoDB" id="9790282at2"/>
<evidence type="ECO:0000256" key="7">
    <source>
        <dbReference type="ARBA" id="ARBA00051538"/>
    </source>
</evidence>
<evidence type="ECO:0000256" key="10">
    <source>
        <dbReference type="ARBA" id="ARBA00066767"/>
    </source>
</evidence>
<evidence type="ECO:0000256" key="6">
    <source>
        <dbReference type="ARBA" id="ARBA00050652"/>
    </source>
</evidence>
<dbReference type="NCBIfam" id="TIGR00667">
    <property type="entry name" value="aat"/>
    <property type="match status" value="1"/>
</dbReference>
<dbReference type="InterPro" id="IPR042203">
    <property type="entry name" value="Leu/Phe-tRNA_Trfase_C"/>
</dbReference>
<dbReference type="SUPFAM" id="SSF55729">
    <property type="entry name" value="Acyl-CoA N-acyltransferases (Nat)"/>
    <property type="match status" value="1"/>
</dbReference>
<dbReference type="GO" id="GO:0008914">
    <property type="term" value="F:leucyl-tRNA--protein transferase activity"/>
    <property type="evidence" value="ECO:0007669"/>
    <property type="project" value="UniProtKB-UniRule"/>
</dbReference>
<evidence type="ECO:0000256" key="3">
    <source>
        <dbReference type="ARBA" id="ARBA00022679"/>
    </source>
</evidence>
<dbReference type="GO" id="GO:0005737">
    <property type="term" value="C:cytoplasm"/>
    <property type="evidence" value="ECO:0007669"/>
    <property type="project" value="UniProtKB-SubCell"/>
</dbReference>
<keyword evidence="4 15" id="KW-0012">Acyltransferase</keyword>
<dbReference type="FunFam" id="3.30.70.3550:FF:000001">
    <property type="entry name" value="Leucyl/phenylalanyl-tRNA--protein transferase"/>
    <property type="match status" value="1"/>
</dbReference>
<evidence type="ECO:0000256" key="12">
    <source>
        <dbReference type="ARBA" id="ARBA00077136"/>
    </source>
</evidence>
<dbReference type="Pfam" id="PF03588">
    <property type="entry name" value="Leu_Phe_trans"/>
    <property type="match status" value="1"/>
</dbReference>
<dbReference type="Gene3D" id="3.30.70.3550">
    <property type="entry name" value="Leucyl/phenylalanyl-tRNA-protein transferase, N-terminal domain"/>
    <property type="match status" value="1"/>
</dbReference>
<dbReference type="RefSeq" id="WP_007017785.1">
    <property type="nucleotide sequence ID" value="NZ_CH724114.1"/>
</dbReference>
<evidence type="ECO:0000256" key="9">
    <source>
        <dbReference type="ARBA" id="ARBA00061535"/>
    </source>
</evidence>
<dbReference type="HOGENOM" id="CLU_075045_0_0_6"/>
<evidence type="ECO:0000256" key="4">
    <source>
        <dbReference type="ARBA" id="ARBA00023315"/>
    </source>
</evidence>
<dbReference type="PANTHER" id="PTHR30098">
    <property type="entry name" value="LEUCYL/PHENYLALANYL-TRNA--PROTEIN TRANSFERASE"/>
    <property type="match status" value="1"/>
</dbReference>
<evidence type="ECO:0000256" key="14">
    <source>
        <dbReference type="ARBA" id="ARBA00083640"/>
    </source>
</evidence>
<dbReference type="Proteomes" id="UP000004263">
    <property type="component" value="Unassembled WGS sequence"/>
</dbReference>
<dbReference type="PANTHER" id="PTHR30098:SF2">
    <property type="entry name" value="LEUCYL_PHENYLALANYL-TRNA--PROTEIN TRANSFERASE"/>
    <property type="match status" value="1"/>
</dbReference>
<keyword evidence="2 15" id="KW-0963">Cytoplasm</keyword>
<dbReference type="InterPro" id="IPR004616">
    <property type="entry name" value="Leu/Phe-tRNA_Trfase"/>
</dbReference>
<evidence type="ECO:0000256" key="15">
    <source>
        <dbReference type="HAMAP-Rule" id="MF_00688"/>
    </source>
</evidence>
<dbReference type="EC" id="2.3.2.6" evidence="10 15"/>
<accession>Q1N4M7</accession>
<comment type="function">
    <text evidence="8 15">Functions in the N-end rule pathway of protein degradation where it conjugates Leu, Phe and, less efficiently, Met from aminoacyl-tRNAs to the N-termini of proteins containing an N-terminal arginine or lysine.</text>
</comment>
<name>Q1N4M7_9GAMM</name>
<dbReference type="FunFam" id="3.40.630.70:FF:000001">
    <property type="entry name" value="Leucyl/phenylalanyl-tRNA--protein transferase"/>
    <property type="match status" value="1"/>
</dbReference>
<evidence type="ECO:0000313" key="16">
    <source>
        <dbReference type="EMBL" id="EAT13401.1"/>
    </source>
</evidence>
<evidence type="ECO:0000313" key="17">
    <source>
        <dbReference type="Proteomes" id="UP000004263"/>
    </source>
</evidence>
<sequence>MSLAISYLTPDPNWFPNPAQALEDPNGLLAVGGDLTPKRLVSAYCQGIFPWFSEEDPILWWSPDPRSVLIPKTYKTSRSLQKFMRKQEHEVTIDQCFEQVMINCATTREETWINDAMLHAYCTLHELGIAHSVEYWQGKQLMGGLYGLSIGGAFFGESMFSKCSNASKVAFTRLCQLCNELGIELIDCQVHNPHLASLGAIEINRKDFLAKISKLINKPVKWQPEIMAEHE</sequence>
<dbReference type="STRING" id="207949.RED65_01535"/>
<evidence type="ECO:0000256" key="5">
    <source>
        <dbReference type="ARBA" id="ARBA00050607"/>
    </source>
</evidence>
<comment type="caution">
    <text evidence="16">The sequence shown here is derived from an EMBL/GenBank/DDBJ whole genome shotgun (WGS) entry which is preliminary data.</text>
</comment>
<comment type="subcellular location">
    <subcellularLocation>
        <location evidence="1 15">Cytoplasm</location>
    </subcellularLocation>
</comment>
<reference evidence="16 17" key="1">
    <citation type="submission" date="2006-03" db="EMBL/GenBank/DDBJ databases">
        <authorList>
            <person name="Pinhassi J."/>
            <person name="Pedros-Alio C."/>
            <person name="Ferriera S."/>
            <person name="Johnson J."/>
            <person name="Kravitz S."/>
            <person name="Halpern A."/>
            <person name="Remington K."/>
            <person name="Beeson K."/>
            <person name="Tran B."/>
            <person name="Rogers Y.-H."/>
            <person name="Friedman R."/>
            <person name="Venter J.C."/>
        </authorList>
    </citation>
    <scope>NUCLEOTIDE SEQUENCE [LARGE SCALE GENOMIC DNA]</scope>
    <source>
        <strain evidence="16 17">RED65</strain>
    </source>
</reference>
<dbReference type="Gene3D" id="3.40.630.70">
    <property type="entry name" value="Leucyl/phenylalanyl-tRNA-protein transferase, C-terminal domain"/>
    <property type="match status" value="1"/>
</dbReference>
<gene>
    <name evidence="15" type="primary">aat</name>
    <name evidence="16" type="ORF">RED65_01535</name>
</gene>
<comment type="similarity">
    <text evidence="9 15">Belongs to the L/F-transferase family.</text>
</comment>
<evidence type="ECO:0000256" key="11">
    <source>
        <dbReference type="ARBA" id="ARBA00074372"/>
    </source>
</evidence>